<keyword evidence="7" id="KW-0479">Metal-binding</keyword>
<organism evidence="14 15">
    <name type="scientific">Flavonifractor plautii</name>
    <name type="common">Fusobacterium plautii</name>
    <dbReference type="NCBI Taxonomy" id="292800"/>
    <lineage>
        <taxon>Bacteria</taxon>
        <taxon>Bacillati</taxon>
        <taxon>Bacillota</taxon>
        <taxon>Clostridia</taxon>
        <taxon>Eubacteriales</taxon>
        <taxon>Oscillospiraceae</taxon>
        <taxon>Flavonifractor</taxon>
    </lineage>
</organism>
<accession>A0A6I2R8J8</accession>
<dbReference type="Proteomes" id="UP000434475">
    <property type="component" value="Unassembled WGS sequence"/>
</dbReference>
<protein>
    <recommendedName>
        <fullName evidence="4">L-serine ammonia-lyase</fullName>
        <ecNumber evidence="4">4.3.1.17</ecNumber>
    </recommendedName>
    <alternativeName>
        <fullName evidence="11">L-serine deaminase</fullName>
    </alternativeName>
</protein>
<dbReference type="Pfam" id="PF03313">
    <property type="entry name" value="SDH_alpha"/>
    <property type="match status" value="1"/>
</dbReference>
<dbReference type="AlphaFoldDB" id="A0A6I2R8J8"/>
<dbReference type="PANTHER" id="PTHR30182">
    <property type="entry name" value="L-SERINE DEHYDRATASE"/>
    <property type="match status" value="1"/>
</dbReference>
<comment type="catalytic activity">
    <reaction evidence="12">
        <text>L-serine = pyruvate + NH4(+)</text>
        <dbReference type="Rhea" id="RHEA:19169"/>
        <dbReference type="ChEBI" id="CHEBI:15361"/>
        <dbReference type="ChEBI" id="CHEBI:28938"/>
        <dbReference type="ChEBI" id="CHEBI:33384"/>
        <dbReference type="EC" id="4.3.1.17"/>
    </reaction>
</comment>
<dbReference type="InterPro" id="IPR051318">
    <property type="entry name" value="Fe-S_L-Ser"/>
</dbReference>
<reference evidence="14 15" key="1">
    <citation type="journal article" date="2019" name="Nat. Med.">
        <title>A library of human gut bacterial isolates paired with longitudinal multiomics data enables mechanistic microbiome research.</title>
        <authorList>
            <person name="Poyet M."/>
            <person name="Groussin M."/>
            <person name="Gibbons S.M."/>
            <person name="Avila-Pacheco J."/>
            <person name="Jiang X."/>
            <person name="Kearney S.M."/>
            <person name="Perrotta A.R."/>
            <person name="Berdy B."/>
            <person name="Zhao S."/>
            <person name="Lieberman T.D."/>
            <person name="Swanson P.K."/>
            <person name="Smith M."/>
            <person name="Roesemann S."/>
            <person name="Alexander J.E."/>
            <person name="Rich S.A."/>
            <person name="Livny J."/>
            <person name="Vlamakis H."/>
            <person name="Clish C."/>
            <person name="Bullock K."/>
            <person name="Deik A."/>
            <person name="Scott J."/>
            <person name="Pierce K.A."/>
            <person name="Xavier R.J."/>
            <person name="Alm E.J."/>
        </authorList>
    </citation>
    <scope>NUCLEOTIDE SEQUENCE [LARGE SCALE GENOMIC DNA]</scope>
    <source>
        <strain evidence="14 15">BIOML-A2</strain>
    </source>
</reference>
<evidence type="ECO:0000313" key="15">
    <source>
        <dbReference type="Proteomes" id="UP000434475"/>
    </source>
</evidence>
<keyword evidence="6" id="KW-0004">4Fe-4S</keyword>
<name>A0A6I2R8J8_FLAPL</name>
<dbReference type="GO" id="GO:0051539">
    <property type="term" value="F:4 iron, 4 sulfur cluster binding"/>
    <property type="evidence" value="ECO:0007669"/>
    <property type="project" value="UniProtKB-KW"/>
</dbReference>
<comment type="similarity">
    <text evidence="3">Belongs to the iron-sulfur dependent L-serine dehydratase family.</text>
</comment>
<evidence type="ECO:0000256" key="10">
    <source>
        <dbReference type="ARBA" id="ARBA00023239"/>
    </source>
</evidence>
<evidence type="ECO:0000256" key="9">
    <source>
        <dbReference type="ARBA" id="ARBA00023014"/>
    </source>
</evidence>
<proteinExistence type="inferred from homology"/>
<evidence type="ECO:0000256" key="2">
    <source>
        <dbReference type="ARBA" id="ARBA00004742"/>
    </source>
</evidence>
<dbReference type="GO" id="GO:0003941">
    <property type="term" value="F:L-serine ammonia-lyase activity"/>
    <property type="evidence" value="ECO:0007669"/>
    <property type="project" value="UniProtKB-EC"/>
</dbReference>
<evidence type="ECO:0000256" key="1">
    <source>
        <dbReference type="ARBA" id="ARBA00001966"/>
    </source>
</evidence>
<evidence type="ECO:0000256" key="6">
    <source>
        <dbReference type="ARBA" id="ARBA00022485"/>
    </source>
</evidence>
<dbReference type="GO" id="GO:0046872">
    <property type="term" value="F:metal ion binding"/>
    <property type="evidence" value="ECO:0007669"/>
    <property type="project" value="UniProtKB-KW"/>
</dbReference>
<dbReference type="GO" id="GO:0006094">
    <property type="term" value="P:gluconeogenesis"/>
    <property type="evidence" value="ECO:0007669"/>
    <property type="project" value="UniProtKB-KW"/>
</dbReference>
<dbReference type="InterPro" id="IPR005130">
    <property type="entry name" value="Ser_deHydtase-like_asu"/>
</dbReference>
<feature type="domain" description="Serine dehydratase-like alpha subunit" evidence="13">
    <location>
        <begin position="244"/>
        <end position="489"/>
    </location>
</feature>
<evidence type="ECO:0000259" key="13">
    <source>
        <dbReference type="Pfam" id="PF03313"/>
    </source>
</evidence>
<evidence type="ECO:0000256" key="8">
    <source>
        <dbReference type="ARBA" id="ARBA00023004"/>
    </source>
</evidence>
<dbReference type="InterPro" id="IPR029009">
    <property type="entry name" value="ASB_dom_sf"/>
</dbReference>
<gene>
    <name evidence="14" type="ORF">GKE97_24245</name>
</gene>
<evidence type="ECO:0000256" key="7">
    <source>
        <dbReference type="ARBA" id="ARBA00022723"/>
    </source>
</evidence>
<comment type="cofactor">
    <cofactor evidence="1">
        <name>[4Fe-4S] cluster</name>
        <dbReference type="ChEBI" id="CHEBI:49883"/>
    </cofactor>
</comment>
<keyword evidence="10" id="KW-0456">Lyase</keyword>
<evidence type="ECO:0000313" key="14">
    <source>
        <dbReference type="EMBL" id="MSB22575.1"/>
    </source>
</evidence>
<dbReference type="EMBL" id="WKPR01000045">
    <property type="protein sequence ID" value="MSB22575.1"/>
    <property type="molecule type" value="Genomic_DNA"/>
</dbReference>
<keyword evidence="9" id="KW-0411">Iron-sulfur</keyword>
<evidence type="ECO:0000256" key="4">
    <source>
        <dbReference type="ARBA" id="ARBA00012093"/>
    </source>
</evidence>
<dbReference type="SUPFAM" id="SSF143548">
    <property type="entry name" value="Serine metabolism enzymes domain"/>
    <property type="match status" value="1"/>
</dbReference>
<evidence type="ECO:0000256" key="11">
    <source>
        <dbReference type="ARBA" id="ARBA00041766"/>
    </source>
</evidence>
<evidence type="ECO:0000256" key="12">
    <source>
        <dbReference type="ARBA" id="ARBA00049406"/>
    </source>
</evidence>
<dbReference type="EC" id="4.3.1.17" evidence="4"/>
<dbReference type="PANTHER" id="PTHR30182:SF1">
    <property type="entry name" value="L-SERINE DEHYDRATASE 1"/>
    <property type="match status" value="1"/>
</dbReference>
<dbReference type="Gene3D" id="3.30.1330.90">
    <property type="entry name" value="D-3-phosphoglycerate dehydrogenase, domain 3"/>
    <property type="match status" value="1"/>
</dbReference>
<evidence type="ECO:0000256" key="3">
    <source>
        <dbReference type="ARBA" id="ARBA00008636"/>
    </source>
</evidence>
<comment type="pathway">
    <text evidence="2">Carbohydrate biosynthesis; gluconeogenesis.</text>
</comment>
<evidence type="ECO:0000256" key="5">
    <source>
        <dbReference type="ARBA" id="ARBA00022432"/>
    </source>
</evidence>
<keyword evidence="5" id="KW-0312">Gluconeogenesis</keyword>
<keyword evidence="8" id="KW-0408">Iron</keyword>
<comment type="caution">
    <text evidence="14">The sequence shown here is derived from an EMBL/GenBank/DDBJ whole genome shotgun (WGS) entry which is preliminary data.</text>
</comment>
<sequence>MKSYPSIFNDCLSPVTPGPSSSNTAGPYRLGAMASDLLVGKPVHLHGEMSKKGGYFATFYGMHSDKAFLLGIMKKDLRSYNFNNIYADADAHGLSYTYEFSDNVPNRPSESAWLTLSSEVGDTIFVKTASLGGGEIYIDELDGIKTYIDGKYFYLLVRVAANFLPSIKNMLPGTYSVADSSSGESLITVRSSTPIDTDLVSKVRTANGVLYVRSVNPVYDIIPLDNPEMPFNTAKEMFSYAAEKRISLWQAALDYEQAISGLSSKELMDIAESLWDLSIHSAQEGYKVTSFEGNTKPHAAQAKSRYEKGPIITLGIADKASADALAIMEYAAAHGVIVCMPTGGSSGIPVPSIRYAAEALGKTKEDCLKALLVAGIIGIIYYPTHYHGAWGCQAEIGVAISMAAGALAFLLTDDLDVIERAAVLGAQSVLGQICDPIGGCSQVPCFIRNMTAVPTAVICANAALSGCETLTSLDEMSETILRVGLNLKKHGINDLGICYCRMQQDMETEVRKQ</sequence>
<dbReference type="RefSeq" id="WP_172698145.1">
    <property type="nucleotide sequence ID" value="NZ_JADMVZ010000052.1"/>
</dbReference>